<protein>
    <recommendedName>
        <fullName evidence="1">NADP-dependent oxidoreductase domain-containing protein</fullName>
    </recommendedName>
</protein>
<feature type="domain" description="NADP-dependent oxidoreductase" evidence="1">
    <location>
        <begin position="6"/>
        <end position="284"/>
    </location>
</feature>
<accession>A0ABR2H093</accession>
<name>A0ABR2H093_9EUKA</name>
<reference evidence="2 3" key="1">
    <citation type="submission" date="2024-04" db="EMBL/GenBank/DDBJ databases">
        <title>Tritrichomonas musculus Genome.</title>
        <authorList>
            <person name="Alves-Ferreira E."/>
            <person name="Grigg M."/>
            <person name="Lorenzi H."/>
            <person name="Galac M."/>
        </authorList>
    </citation>
    <scope>NUCLEOTIDE SEQUENCE [LARGE SCALE GENOMIC DNA]</scope>
    <source>
        <strain evidence="2 3">EAF2021</strain>
    </source>
</reference>
<dbReference type="PROSITE" id="PS00062">
    <property type="entry name" value="ALDOKETO_REDUCTASE_2"/>
    <property type="match status" value="1"/>
</dbReference>
<dbReference type="InterPro" id="IPR023210">
    <property type="entry name" value="NADP_OxRdtase_dom"/>
</dbReference>
<proteinExistence type="predicted"/>
<dbReference type="Pfam" id="PF00248">
    <property type="entry name" value="Aldo_ket_red"/>
    <property type="match status" value="1"/>
</dbReference>
<dbReference type="SUPFAM" id="SSF51430">
    <property type="entry name" value="NAD(P)-linked oxidoreductase"/>
    <property type="match status" value="1"/>
</dbReference>
<gene>
    <name evidence="2" type="ORF">M9Y10_032369</name>
</gene>
<dbReference type="PIRSF" id="PIRSF000097">
    <property type="entry name" value="AKR"/>
    <property type="match status" value="1"/>
</dbReference>
<evidence type="ECO:0000259" key="1">
    <source>
        <dbReference type="Pfam" id="PF00248"/>
    </source>
</evidence>
<organism evidence="2 3">
    <name type="scientific">Tritrichomonas musculus</name>
    <dbReference type="NCBI Taxonomy" id="1915356"/>
    <lineage>
        <taxon>Eukaryota</taxon>
        <taxon>Metamonada</taxon>
        <taxon>Parabasalia</taxon>
        <taxon>Tritrichomonadida</taxon>
        <taxon>Tritrichomonadidae</taxon>
        <taxon>Tritrichomonas</taxon>
    </lineage>
</organism>
<dbReference type="EMBL" id="JAPFFF010000053">
    <property type="protein sequence ID" value="KAK8838910.1"/>
    <property type="molecule type" value="Genomic_DNA"/>
</dbReference>
<dbReference type="Proteomes" id="UP001470230">
    <property type="component" value="Unassembled WGS sequence"/>
</dbReference>
<dbReference type="Gene3D" id="3.20.20.100">
    <property type="entry name" value="NADP-dependent oxidoreductase domain"/>
    <property type="match status" value="1"/>
</dbReference>
<evidence type="ECO:0000313" key="2">
    <source>
        <dbReference type="EMBL" id="KAK8838910.1"/>
    </source>
</evidence>
<dbReference type="PROSITE" id="PS00063">
    <property type="entry name" value="ALDOKETO_REDUCTASE_3"/>
    <property type="match status" value="1"/>
</dbReference>
<evidence type="ECO:0000313" key="3">
    <source>
        <dbReference type="Proteomes" id="UP001470230"/>
    </source>
</evidence>
<comment type="caution">
    <text evidence="2">The sequence shown here is derived from an EMBL/GenBank/DDBJ whole genome shotgun (WGS) entry which is preliminary data.</text>
</comment>
<dbReference type="InterPro" id="IPR020471">
    <property type="entry name" value="AKR"/>
</dbReference>
<dbReference type="InterPro" id="IPR018170">
    <property type="entry name" value="Aldo/ket_reductase_CS"/>
</dbReference>
<dbReference type="InterPro" id="IPR036812">
    <property type="entry name" value="NAD(P)_OxRdtase_dom_sf"/>
</dbReference>
<sequence>MKNIPRIGLGTWKAPPNEVTESVRFAIEEAGYKHIDCAFFYRNEKEIGDALNDLLSRNVVKRDELWITSKLWCTDHLPERVESACRKTLADLKIKYLDLYLMHWPMSFPHDGELLPFEENSQNKVKLVDIPIIETWKAMENLVEKKLVRHIGVSNFTVELLEKLLFSDIKIIPYANQVEQHLFLQEEALLEFCEKRNIVLEGYRTLGGPASSRKPGKPVLLENPVLNEIAKETGKTPAQVELKFLLSLSQNSVVLAKSSNKERICQNINLKFDLSEKQIQRLKSQDRCLRLTTSYESWGVDVFTDHW</sequence>
<dbReference type="PANTHER" id="PTHR11732">
    <property type="entry name" value="ALDO/KETO REDUCTASE"/>
    <property type="match status" value="1"/>
</dbReference>
<keyword evidence="3" id="KW-1185">Reference proteome</keyword>
<dbReference type="PRINTS" id="PR00069">
    <property type="entry name" value="ALDKETRDTASE"/>
</dbReference>